<dbReference type="InterPro" id="IPR044974">
    <property type="entry name" value="Disease_R_plants"/>
</dbReference>
<evidence type="ECO:0000256" key="3">
    <source>
        <dbReference type="ARBA" id="ARBA00022821"/>
    </source>
</evidence>
<sequence>MPGLGKTTLAGKIFRDPGILYEFPTRIWVYVSQDFTRKNIFLAILREFTRIDEEMYHKTDQELARLVASDLERGKFLLVMDDVWTAEDWEKTKLLCQRAIRWVFGKPECPPELEVLGKLIVDQCDRLPLAIVVIGGILVKKFSASDDISAKRNAWTKVSNSVSTYLSEDPGRRMEKIIALSYDKLPYHLRACFLYLGMFPEDFEIPVWKLIRMWIAEGFIQEKSEAGNERENFLQEMKRSSDGFEPSVAEVQKFRRLCIHSSILSFISARPYGPRVRSFVCFSKEEVALPTENVAAIPAAFKLLRVLEVKPIKFTKIPSDMYQLVHLRQMHPLLLPKTGKSSKEGEKLRTLGTVSPQSCTEEVFERARNLKKLGIRGRLAMLIDGKSGSFDSLGKLENLDKLKLLNDVFPSPPSEGQLRLMENLEVLKLKNKSFTGKCWQAADGGFRRLEVLHIGRTDLVFWIASAHHFPRLRRLELHNCEELKEVPIGLAEIENFQVLDLYRTKFAAASAKKIGDAKKKKEEQNGKVGAFKLSIFPVEE</sequence>
<evidence type="ECO:0000259" key="5">
    <source>
        <dbReference type="Pfam" id="PF00931"/>
    </source>
</evidence>
<reference evidence="7" key="1">
    <citation type="submission" date="2020-06" db="EMBL/GenBank/DDBJ databases">
        <authorList>
            <person name="Li T."/>
            <person name="Hu X."/>
            <person name="Zhang T."/>
            <person name="Song X."/>
            <person name="Zhang H."/>
            <person name="Dai N."/>
            <person name="Sheng W."/>
            <person name="Hou X."/>
            <person name="Wei L."/>
        </authorList>
    </citation>
    <scope>NUCLEOTIDE SEQUENCE</scope>
    <source>
        <strain evidence="7">K16</strain>
        <tissue evidence="7">Leaf</tissue>
    </source>
</reference>
<proteinExistence type="inferred from homology"/>
<dbReference type="InterPro" id="IPR036388">
    <property type="entry name" value="WH-like_DNA-bd_sf"/>
</dbReference>
<dbReference type="GO" id="GO:0043531">
    <property type="term" value="F:ADP binding"/>
    <property type="evidence" value="ECO:0007669"/>
    <property type="project" value="InterPro"/>
</dbReference>
<dbReference type="SUPFAM" id="SSF52058">
    <property type="entry name" value="L domain-like"/>
    <property type="match status" value="1"/>
</dbReference>
<dbReference type="Pfam" id="PF23559">
    <property type="entry name" value="WHD_DRP"/>
    <property type="match status" value="1"/>
</dbReference>
<reference evidence="7" key="2">
    <citation type="journal article" date="2024" name="Plant">
        <title>Genomic evolution and insights into agronomic trait innovations of Sesamum species.</title>
        <authorList>
            <person name="Miao H."/>
            <person name="Wang L."/>
            <person name="Qu L."/>
            <person name="Liu H."/>
            <person name="Sun Y."/>
            <person name="Le M."/>
            <person name="Wang Q."/>
            <person name="Wei S."/>
            <person name="Zheng Y."/>
            <person name="Lin W."/>
            <person name="Duan Y."/>
            <person name="Cao H."/>
            <person name="Xiong S."/>
            <person name="Wang X."/>
            <person name="Wei L."/>
            <person name="Li C."/>
            <person name="Ma Q."/>
            <person name="Ju M."/>
            <person name="Zhao R."/>
            <person name="Li G."/>
            <person name="Mu C."/>
            <person name="Tian Q."/>
            <person name="Mei H."/>
            <person name="Zhang T."/>
            <person name="Gao T."/>
            <person name="Zhang H."/>
        </authorList>
    </citation>
    <scope>NUCLEOTIDE SEQUENCE</scope>
    <source>
        <strain evidence="7">K16</strain>
    </source>
</reference>
<evidence type="ECO:0000256" key="1">
    <source>
        <dbReference type="ARBA" id="ARBA00008894"/>
    </source>
</evidence>
<dbReference type="Proteomes" id="UP001289374">
    <property type="component" value="Unassembled WGS sequence"/>
</dbReference>
<organism evidence="7 8">
    <name type="scientific">Sesamum angolense</name>
    <dbReference type="NCBI Taxonomy" id="2727404"/>
    <lineage>
        <taxon>Eukaryota</taxon>
        <taxon>Viridiplantae</taxon>
        <taxon>Streptophyta</taxon>
        <taxon>Embryophyta</taxon>
        <taxon>Tracheophyta</taxon>
        <taxon>Spermatophyta</taxon>
        <taxon>Magnoliopsida</taxon>
        <taxon>eudicotyledons</taxon>
        <taxon>Gunneridae</taxon>
        <taxon>Pentapetalae</taxon>
        <taxon>asterids</taxon>
        <taxon>lamiids</taxon>
        <taxon>Lamiales</taxon>
        <taxon>Pedaliaceae</taxon>
        <taxon>Sesamum</taxon>
    </lineage>
</organism>
<protein>
    <submittedName>
        <fullName evidence="7">Disease resistance RPP8-like protein 4</fullName>
    </submittedName>
</protein>
<dbReference type="InterPro" id="IPR002182">
    <property type="entry name" value="NB-ARC"/>
</dbReference>
<gene>
    <name evidence="7" type="ORF">Sango_1642000</name>
</gene>
<dbReference type="PANTHER" id="PTHR23155:SF1193">
    <property type="entry name" value="DISEASE RESISTANCE PROTEIN RPP13-RELATED"/>
    <property type="match status" value="1"/>
</dbReference>
<evidence type="ECO:0000256" key="2">
    <source>
        <dbReference type="ARBA" id="ARBA00022741"/>
    </source>
</evidence>
<dbReference type="EMBL" id="JACGWL010000009">
    <property type="protein sequence ID" value="KAK4394877.1"/>
    <property type="molecule type" value="Genomic_DNA"/>
</dbReference>
<keyword evidence="4" id="KW-0067">ATP-binding</keyword>
<keyword evidence="8" id="KW-1185">Reference proteome</keyword>
<dbReference type="GO" id="GO:0098542">
    <property type="term" value="P:defense response to other organism"/>
    <property type="evidence" value="ECO:0007669"/>
    <property type="project" value="TreeGrafter"/>
</dbReference>
<evidence type="ECO:0000313" key="8">
    <source>
        <dbReference type="Proteomes" id="UP001289374"/>
    </source>
</evidence>
<evidence type="ECO:0000259" key="6">
    <source>
        <dbReference type="Pfam" id="PF23559"/>
    </source>
</evidence>
<dbReference type="PANTHER" id="PTHR23155">
    <property type="entry name" value="DISEASE RESISTANCE PROTEIN RP"/>
    <property type="match status" value="1"/>
</dbReference>
<dbReference type="Gene3D" id="3.80.10.10">
    <property type="entry name" value="Ribonuclease Inhibitor"/>
    <property type="match status" value="1"/>
</dbReference>
<accession>A0AAE2BR91</accession>
<dbReference type="Gene3D" id="3.40.50.300">
    <property type="entry name" value="P-loop containing nucleotide triphosphate hydrolases"/>
    <property type="match status" value="1"/>
</dbReference>
<dbReference type="AlphaFoldDB" id="A0AAE2BR91"/>
<evidence type="ECO:0000313" key="7">
    <source>
        <dbReference type="EMBL" id="KAK4394877.1"/>
    </source>
</evidence>
<evidence type="ECO:0000256" key="4">
    <source>
        <dbReference type="ARBA" id="ARBA00022840"/>
    </source>
</evidence>
<keyword evidence="2" id="KW-0547">Nucleotide-binding</keyword>
<comment type="caution">
    <text evidence="7">The sequence shown here is derived from an EMBL/GenBank/DDBJ whole genome shotgun (WGS) entry which is preliminary data.</text>
</comment>
<dbReference type="Pfam" id="PF00931">
    <property type="entry name" value="NB-ARC"/>
    <property type="match status" value="1"/>
</dbReference>
<dbReference type="Gene3D" id="1.10.10.10">
    <property type="entry name" value="Winged helix-like DNA-binding domain superfamily/Winged helix DNA-binding domain"/>
    <property type="match status" value="1"/>
</dbReference>
<dbReference type="InterPro" id="IPR032675">
    <property type="entry name" value="LRR_dom_sf"/>
</dbReference>
<dbReference type="SUPFAM" id="SSF52540">
    <property type="entry name" value="P-loop containing nucleoside triphosphate hydrolases"/>
    <property type="match status" value="1"/>
</dbReference>
<name>A0AAE2BR91_9LAMI</name>
<dbReference type="InterPro" id="IPR027417">
    <property type="entry name" value="P-loop_NTPase"/>
</dbReference>
<comment type="similarity">
    <text evidence="1">Belongs to the disease resistance NB-LRR family.</text>
</comment>
<feature type="domain" description="NB-ARC" evidence="5">
    <location>
        <begin position="1"/>
        <end position="95"/>
    </location>
</feature>
<dbReference type="InterPro" id="IPR058922">
    <property type="entry name" value="WHD_DRP"/>
</dbReference>
<feature type="domain" description="Disease resistance protein winged helix" evidence="6">
    <location>
        <begin position="198"/>
        <end position="226"/>
    </location>
</feature>
<keyword evidence="3" id="KW-0611">Plant defense</keyword>